<keyword evidence="2" id="KW-1185">Reference proteome</keyword>
<dbReference type="EMBL" id="VLKM01000005">
    <property type="protein sequence ID" value="TWH94783.1"/>
    <property type="molecule type" value="Genomic_DNA"/>
</dbReference>
<dbReference type="AlphaFoldDB" id="A0A562KHT3"/>
<gene>
    <name evidence="1" type="ORF">IP97_01495</name>
</gene>
<evidence type="ECO:0000313" key="2">
    <source>
        <dbReference type="Proteomes" id="UP000315312"/>
    </source>
</evidence>
<comment type="caution">
    <text evidence="1">The sequence shown here is derived from an EMBL/GenBank/DDBJ whole genome shotgun (WGS) entry which is preliminary data.</text>
</comment>
<organism evidence="1 2">
    <name type="scientific">Flavobacterium cheniae</name>
    <dbReference type="NCBI Taxonomy" id="295428"/>
    <lineage>
        <taxon>Bacteria</taxon>
        <taxon>Pseudomonadati</taxon>
        <taxon>Bacteroidota</taxon>
        <taxon>Flavobacteriia</taxon>
        <taxon>Flavobacteriales</taxon>
        <taxon>Flavobacteriaceae</taxon>
        <taxon>Flavobacterium</taxon>
    </lineage>
</organism>
<name>A0A562KHT3_9FLAO</name>
<protein>
    <submittedName>
        <fullName evidence="1">Uncharacterized protein</fullName>
    </submittedName>
</protein>
<sequence length="164" mass="18537">MLISVIALVSCGKDKKEVKDNTVVQVVDKYSLEIDAIYEKNDSINVFYKMDGYFQYEKPISATIKGSQMPQKVKVQIPEGIAIENIKIEVSTNKEQEGLTVQNISILNNDKVVIDGSNGKHSEYFLTDESFTWDLEKSRFKLNHSNKYPPGLLGNELTESLLTK</sequence>
<dbReference type="Proteomes" id="UP000315312">
    <property type="component" value="Unassembled WGS sequence"/>
</dbReference>
<evidence type="ECO:0000313" key="1">
    <source>
        <dbReference type="EMBL" id="TWH94783.1"/>
    </source>
</evidence>
<reference evidence="1 2" key="1">
    <citation type="journal article" date="2015" name="Stand. Genomic Sci.">
        <title>Genomic Encyclopedia of Bacterial and Archaeal Type Strains, Phase III: the genomes of soil and plant-associated and newly described type strains.</title>
        <authorList>
            <person name="Whitman W.B."/>
            <person name="Woyke T."/>
            <person name="Klenk H.P."/>
            <person name="Zhou Y."/>
            <person name="Lilburn T.G."/>
            <person name="Beck B.J."/>
            <person name="De Vos P."/>
            <person name="Vandamme P."/>
            <person name="Eisen J.A."/>
            <person name="Garrity G."/>
            <person name="Hugenholtz P."/>
            <person name="Kyrpides N.C."/>
        </authorList>
    </citation>
    <scope>NUCLEOTIDE SEQUENCE [LARGE SCALE GENOMIC DNA]</scope>
    <source>
        <strain evidence="1 2">CGMCC 1.6844</strain>
    </source>
</reference>
<proteinExistence type="predicted"/>
<accession>A0A562KHT3</accession>